<evidence type="ECO:0000256" key="2">
    <source>
        <dbReference type="ARBA" id="ARBA00023125"/>
    </source>
</evidence>
<evidence type="ECO:0000259" key="5">
    <source>
        <dbReference type="PROSITE" id="PS50977"/>
    </source>
</evidence>
<keyword evidence="3" id="KW-0804">Transcription</keyword>
<feature type="DNA-binding region" description="H-T-H motif" evidence="4">
    <location>
        <begin position="112"/>
        <end position="131"/>
    </location>
</feature>
<comment type="caution">
    <text evidence="6">The sequence shown here is derived from an EMBL/GenBank/DDBJ whole genome shotgun (WGS) entry which is preliminary data.</text>
</comment>
<feature type="domain" description="HTH tetR-type" evidence="5">
    <location>
        <begin position="89"/>
        <end position="149"/>
    </location>
</feature>
<protein>
    <recommendedName>
        <fullName evidence="5">HTH tetR-type domain-containing protein</fullName>
    </recommendedName>
</protein>
<dbReference type="PANTHER" id="PTHR47506">
    <property type="entry name" value="TRANSCRIPTIONAL REGULATORY PROTEIN"/>
    <property type="match status" value="1"/>
</dbReference>
<evidence type="ECO:0000256" key="4">
    <source>
        <dbReference type="PROSITE-ProRule" id="PRU00335"/>
    </source>
</evidence>
<name>A0ABP6B406_9ACTN</name>
<dbReference type="Pfam" id="PF16925">
    <property type="entry name" value="TetR_C_13"/>
    <property type="match status" value="1"/>
</dbReference>
<keyword evidence="2 4" id="KW-0238">DNA-binding</keyword>
<keyword evidence="7" id="KW-1185">Reference proteome</keyword>
<dbReference type="SUPFAM" id="SSF46689">
    <property type="entry name" value="Homeodomain-like"/>
    <property type="match status" value="1"/>
</dbReference>
<dbReference type="InterPro" id="IPR011075">
    <property type="entry name" value="TetR_C"/>
</dbReference>
<proteinExistence type="predicted"/>
<dbReference type="Gene3D" id="1.10.357.10">
    <property type="entry name" value="Tetracycline Repressor, domain 2"/>
    <property type="match status" value="1"/>
</dbReference>
<dbReference type="Gene3D" id="1.10.10.60">
    <property type="entry name" value="Homeodomain-like"/>
    <property type="match status" value="1"/>
</dbReference>
<dbReference type="InterPro" id="IPR009057">
    <property type="entry name" value="Homeodomain-like_sf"/>
</dbReference>
<evidence type="ECO:0000313" key="7">
    <source>
        <dbReference type="Proteomes" id="UP001501095"/>
    </source>
</evidence>
<gene>
    <name evidence="6" type="ORF">GCM10010423_30130</name>
</gene>
<evidence type="ECO:0000256" key="1">
    <source>
        <dbReference type="ARBA" id="ARBA00023015"/>
    </source>
</evidence>
<dbReference type="Proteomes" id="UP001501095">
    <property type="component" value="Unassembled WGS sequence"/>
</dbReference>
<dbReference type="PANTHER" id="PTHR47506:SF10">
    <property type="entry name" value="TRANSCRIPTIONAL REGULATORY PROTEIN"/>
    <property type="match status" value="1"/>
</dbReference>
<dbReference type="EMBL" id="BAAATM010000009">
    <property type="protein sequence ID" value="GAA2532450.1"/>
    <property type="molecule type" value="Genomic_DNA"/>
</dbReference>
<dbReference type="InterPro" id="IPR036271">
    <property type="entry name" value="Tet_transcr_reg_TetR-rel_C_sf"/>
</dbReference>
<sequence length="275" mass="29458">MCACLRARASVRGTVGEAEALHAALRSALTGSFGRQRLQRFAAALSHPTLGEAARTLGTTQPCSTCGTSVLDFEVKNAASVLIVGRPKQFDPDAAVEHAMDVFWRKGYAGTTPQDLVDAIGIGKGSLYNAFGSKHALFEQALRRYRDSQAGALIEMLEESGPVKARLRKTLVFLAEMDLADPDRRGCMAVNTAAELAGTDPVATELVQRMFAQTEDAFRALIEEGQRSGEIAAERDPVALGSLLLNTVAGLRIMARVAESPDRLIRVIDATVDSL</sequence>
<reference evidence="7" key="1">
    <citation type="journal article" date="2019" name="Int. J. Syst. Evol. Microbiol.">
        <title>The Global Catalogue of Microorganisms (GCM) 10K type strain sequencing project: providing services to taxonomists for standard genome sequencing and annotation.</title>
        <authorList>
            <consortium name="The Broad Institute Genomics Platform"/>
            <consortium name="The Broad Institute Genome Sequencing Center for Infectious Disease"/>
            <person name="Wu L."/>
            <person name="Ma J."/>
        </authorList>
    </citation>
    <scope>NUCLEOTIDE SEQUENCE [LARGE SCALE GENOMIC DNA]</scope>
    <source>
        <strain evidence="7">JCM 6924</strain>
    </source>
</reference>
<evidence type="ECO:0000313" key="6">
    <source>
        <dbReference type="EMBL" id="GAA2532450.1"/>
    </source>
</evidence>
<keyword evidence="1" id="KW-0805">Transcription regulation</keyword>
<dbReference type="SUPFAM" id="SSF48498">
    <property type="entry name" value="Tetracyclin repressor-like, C-terminal domain"/>
    <property type="match status" value="1"/>
</dbReference>
<dbReference type="InterPro" id="IPR001647">
    <property type="entry name" value="HTH_TetR"/>
</dbReference>
<dbReference type="Pfam" id="PF00440">
    <property type="entry name" value="TetR_N"/>
    <property type="match status" value="1"/>
</dbReference>
<evidence type="ECO:0000256" key="3">
    <source>
        <dbReference type="ARBA" id="ARBA00023163"/>
    </source>
</evidence>
<accession>A0ABP6B406</accession>
<dbReference type="PROSITE" id="PS50977">
    <property type="entry name" value="HTH_TETR_2"/>
    <property type="match status" value="1"/>
</dbReference>
<organism evidence="6 7">
    <name type="scientific">Streptomyces levis</name>
    <dbReference type="NCBI Taxonomy" id="285566"/>
    <lineage>
        <taxon>Bacteria</taxon>
        <taxon>Bacillati</taxon>
        <taxon>Actinomycetota</taxon>
        <taxon>Actinomycetes</taxon>
        <taxon>Kitasatosporales</taxon>
        <taxon>Streptomycetaceae</taxon>
        <taxon>Streptomyces</taxon>
    </lineage>
</organism>